<keyword evidence="2" id="KW-0560">Oxidoreductase</keyword>
<evidence type="ECO:0000313" key="5">
    <source>
        <dbReference type="EMBL" id="KIM28703.1"/>
    </source>
</evidence>
<dbReference type="PANTHER" id="PTHR13878">
    <property type="entry name" value="GULONOLACTONE OXIDASE"/>
    <property type="match status" value="1"/>
</dbReference>
<reference evidence="6" key="2">
    <citation type="submission" date="2015-01" db="EMBL/GenBank/DDBJ databases">
        <title>Evolutionary Origins and Diversification of the Mycorrhizal Mutualists.</title>
        <authorList>
            <consortium name="DOE Joint Genome Institute"/>
            <consortium name="Mycorrhizal Genomics Consortium"/>
            <person name="Kohler A."/>
            <person name="Kuo A."/>
            <person name="Nagy L.G."/>
            <person name="Floudas D."/>
            <person name="Copeland A."/>
            <person name="Barry K.W."/>
            <person name="Cichocki N."/>
            <person name="Veneault-Fourrey C."/>
            <person name="LaButti K."/>
            <person name="Lindquist E.A."/>
            <person name="Lipzen A."/>
            <person name="Lundell T."/>
            <person name="Morin E."/>
            <person name="Murat C."/>
            <person name="Riley R."/>
            <person name="Ohm R."/>
            <person name="Sun H."/>
            <person name="Tunlid A."/>
            <person name="Henrissat B."/>
            <person name="Grigoriev I.V."/>
            <person name="Hibbett D.S."/>
            <person name="Martin F."/>
        </authorList>
    </citation>
    <scope>NUCLEOTIDE SEQUENCE [LARGE SCALE GENOMIC DNA]</scope>
    <source>
        <strain evidence="6">MAFF 305830</strain>
    </source>
</reference>
<keyword evidence="3" id="KW-0732">Signal</keyword>
<feature type="signal peptide" evidence="3">
    <location>
        <begin position="1"/>
        <end position="15"/>
    </location>
</feature>
<evidence type="ECO:0000259" key="4">
    <source>
        <dbReference type="PROSITE" id="PS51387"/>
    </source>
</evidence>
<proteinExistence type="inferred from homology"/>
<dbReference type="InterPro" id="IPR016166">
    <property type="entry name" value="FAD-bd_PCMH"/>
</dbReference>
<dbReference type="Gene3D" id="3.30.465.10">
    <property type="match status" value="2"/>
</dbReference>
<dbReference type="OrthoDB" id="9983560at2759"/>
<organism evidence="5 6">
    <name type="scientific">Serendipita vermifera MAFF 305830</name>
    <dbReference type="NCBI Taxonomy" id="933852"/>
    <lineage>
        <taxon>Eukaryota</taxon>
        <taxon>Fungi</taxon>
        <taxon>Dikarya</taxon>
        <taxon>Basidiomycota</taxon>
        <taxon>Agaricomycotina</taxon>
        <taxon>Agaricomycetes</taxon>
        <taxon>Sebacinales</taxon>
        <taxon>Serendipitaceae</taxon>
        <taxon>Serendipita</taxon>
    </lineage>
</organism>
<reference evidence="5 6" key="1">
    <citation type="submission" date="2014-04" db="EMBL/GenBank/DDBJ databases">
        <authorList>
            <consortium name="DOE Joint Genome Institute"/>
            <person name="Kuo A."/>
            <person name="Zuccaro A."/>
            <person name="Kohler A."/>
            <person name="Nagy L.G."/>
            <person name="Floudas D."/>
            <person name="Copeland A."/>
            <person name="Barry K.W."/>
            <person name="Cichocki N."/>
            <person name="Veneault-Fourrey C."/>
            <person name="LaButti K."/>
            <person name="Lindquist E.A."/>
            <person name="Lipzen A."/>
            <person name="Lundell T."/>
            <person name="Morin E."/>
            <person name="Murat C."/>
            <person name="Sun H."/>
            <person name="Tunlid A."/>
            <person name="Henrissat B."/>
            <person name="Grigoriev I.V."/>
            <person name="Hibbett D.S."/>
            <person name="Martin F."/>
            <person name="Nordberg H.P."/>
            <person name="Cantor M.N."/>
            <person name="Hua S.X."/>
        </authorList>
    </citation>
    <scope>NUCLEOTIDE SEQUENCE [LARGE SCALE GENOMIC DNA]</scope>
    <source>
        <strain evidence="5 6">MAFF 305830</strain>
    </source>
</reference>
<dbReference type="InterPro" id="IPR012951">
    <property type="entry name" value="BBE"/>
</dbReference>
<dbReference type="GO" id="GO:0016491">
    <property type="term" value="F:oxidoreductase activity"/>
    <property type="evidence" value="ECO:0007669"/>
    <property type="project" value="UniProtKB-KW"/>
</dbReference>
<evidence type="ECO:0000313" key="6">
    <source>
        <dbReference type="Proteomes" id="UP000054097"/>
    </source>
</evidence>
<dbReference type="Pfam" id="PF08031">
    <property type="entry name" value="BBE"/>
    <property type="match status" value="1"/>
</dbReference>
<dbReference type="STRING" id="933852.A0A0C2WRB2"/>
<evidence type="ECO:0000256" key="3">
    <source>
        <dbReference type="SAM" id="SignalP"/>
    </source>
</evidence>
<evidence type="ECO:0000256" key="1">
    <source>
        <dbReference type="ARBA" id="ARBA00005466"/>
    </source>
</evidence>
<accession>A0A0C2WRB2</accession>
<dbReference type="EMBL" id="KN824291">
    <property type="protein sequence ID" value="KIM28703.1"/>
    <property type="molecule type" value="Genomic_DNA"/>
</dbReference>
<dbReference type="InterPro" id="IPR050432">
    <property type="entry name" value="FAD-linked_Oxidoreductases_BP"/>
</dbReference>
<evidence type="ECO:0000256" key="2">
    <source>
        <dbReference type="ARBA" id="ARBA00023002"/>
    </source>
</evidence>
<dbReference type="InterPro" id="IPR006094">
    <property type="entry name" value="Oxid_FAD_bind_N"/>
</dbReference>
<keyword evidence="6" id="KW-1185">Reference proteome</keyword>
<sequence length="558" mass="60766">MWSLLLQLLASSSSAASWDRYDRPCTYPNSCWPSASAWSSLNRTLEGSLIRSRPPAAPCHDNFLNTTACDEVKQNWLHEFWRSEQPGAYQDLAWENGDSYCNIDNPQNQTCSQGLVPIYMAQVKNTADVQAAVAFARDHGLSTRVKGASHDYLGRSSGNGTFGIQTIKLRGIEFDDSFKPAGAGRNTAAQTAVHVAAGEHWYYVNKAASEHGVVVVSGASYSVGAAGGWILGGGHSSLSPQYGLGVDNVLQFEIVTPDGKLRTVNQFQNKDLFWALRGGGHGFGVVTKVTYKTHPAITAISTILINATFTNSSRHEFLKTALTLQPTLAARNFSGYMYPIPTNFLGILYVPNSADLAGANATLQPLYDFAASETSQGRPVQVETLLYVLTDYFQNFQEDPNTVSEPGIGVNSIIGSRLAPSSAFEGERAEAMANFIENTPGVTILHLVAGGQVSRVAEDATAVHPSWRRATHHIVISAGWDTTTPFAFRDVIRQQLTNKTQELAALVPGFGSYNNEADYNEPNWKEAFWGSNYPRLKSIKATIDPRGLFTCHHCVGDE</sequence>
<dbReference type="InterPro" id="IPR016169">
    <property type="entry name" value="FAD-bd_PCMH_sub2"/>
</dbReference>
<dbReference type="Pfam" id="PF01565">
    <property type="entry name" value="FAD_binding_4"/>
    <property type="match status" value="1"/>
</dbReference>
<dbReference type="PANTHER" id="PTHR13878:SF91">
    <property type="entry name" value="FAD BINDING DOMAIN PROTEIN (AFU_ORTHOLOGUE AFUA_6G12070)-RELATED"/>
    <property type="match status" value="1"/>
</dbReference>
<dbReference type="GO" id="GO:0071949">
    <property type="term" value="F:FAD binding"/>
    <property type="evidence" value="ECO:0007669"/>
    <property type="project" value="InterPro"/>
</dbReference>
<dbReference type="PROSITE" id="PS51387">
    <property type="entry name" value="FAD_PCMH"/>
    <property type="match status" value="1"/>
</dbReference>
<dbReference type="SUPFAM" id="SSF56176">
    <property type="entry name" value="FAD-binding/transporter-associated domain-like"/>
    <property type="match status" value="1"/>
</dbReference>
<protein>
    <recommendedName>
        <fullName evidence="4">FAD-binding PCMH-type domain-containing protein</fullName>
    </recommendedName>
</protein>
<name>A0A0C2WRB2_SERVB</name>
<dbReference type="HOGENOM" id="CLU_018354_4_4_1"/>
<dbReference type="Proteomes" id="UP000054097">
    <property type="component" value="Unassembled WGS sequence"/>
</dbReference>
<comment type="similarity">
    <text evidence="1">Belongs to the oxygen-dependent FAD-linked oxidoreductase family.</text>
</comment>
<feature type="chain" id="PRO_5012271992" description="FAD-binding PCMH-type domain-containing protein" evidence="3">
    <location>
        <begin position="16"/>
        <end position="558"/>
    </location>
</feature>
<feature type="domain" description="FAD-binding PCMH-type" evidence="4">
    <location>
        <begin position="113"/>
        <end position="296"/>
    </location>
</feature>
<dbReference type="AlphaFoldDB" id="A0A0C2WRB2"/>
<gene>
    <name evidence="5" type="ORF">M408DRAFT_329168</name>
</gene>
<dbReference type="InterPro" id="IPR036318">
    <property type="entry name" value="FAD-bd_PCMH-like_sf"/>
</dbReference>